<name>A0ABY8RD24_9FLAO</name>
<reference evidence="1 2" key="1">
    <citation type="submission" date="2023-05" db="EMBL/GenBank/DDBJ databases">
        <title>Genomic insight into Chryseobacterium sp. wdc7 isolated forest soil (Gotjawal).</title>
        <authorList>
            <person name="Park S.-J."/>
        </authorList>
    </citation>
    <scope>NUCLEOTIDE SEQUENCE [LARGE SCALE GENOMIC DNA]</scope>
    <source>
        <strain evidence="2">wdc7</strain>
    </source>
</reference>
<organism evidence="1 2">
    <name type="scientific">Chryseobacterium gotjawalense</name>
    <dbReference type="NCBI Taxonomy" id="3042315"/>
    <lineage>
        <taxon>Bacteria</taxon>
        <taxon>Pseudomonadati</taxon>
        <taxon>Bacteroidota</taxon>
        <taxon>Flavobacteriia</taxon>
        <taxon>Flavobacteriales</taxon>
        <taxon>Weeksellaceae</taxon>
        <taxon>Chryseobacterium group</taxon>
        <taxon>Chryseobacterium</taxon>
    </lineage>
</organism>
<keyword evidence="2" id="KW-1185">Reference proteome</keyword>
<proteinExistence type="predicted"/>
<accession>A0ABY8RD24</accession>
<protein>
    <recommendedName>
        <fullName evidence="3">Fur-regulated basic protein FbpA</fullName>
    </recommendedName>
</protein>
<sequence>MMNKNEIEKLLKADEELLKTGSRERLVYESIEKEFLHFAKYDKEIEI</sequence>
<dbReference type="EMBL" id="CP124855">
    <property type="protein sequence ID" value="WHF51868.1"/>
    <property type="molecule type" value="Genomic_DNA"/>
</dbReference>
<gene>
    <name evidence="1" type="ORF">QGN23_00990</name>
</gene>
<evidence type="ECO:0008006" key="3">
    <source>
        <dbReference type="Google" id="ProtNLM"/>
    </source>
</evidence>
<dbReference type="RefSeq" id="WP_282905188.1">
    <property type="nucleotide sequence ID" value="NZ_CP124855.1"/>
</dbReference>
<evidence type="ECO:0000313" key="2">
    <source>
        <dbReference type="Proteomes" id="UP001241656"/>
    </source>
</evidence>
<evidence type="ECO:0000313" key="1">
    <source>
        <dbReference type="EMBL" id="WHF51868.1"/>
    </source>
</evidence>
<dbReference type="Proteomes" id="UP001241656">
    <property type="component" value="Chromosome"/>
</dbReference>